<dbReference type="Proteomes" id="UP001281410">
    <property type="component" value="Unassembled WGS sequence"/>
</dbReference>
<dbReference type="AlphaFoldDB" id="A0AAE0EBJ0"/>
<keyword evidence="2" id="KW-1185">Reference proteome</keyword>
<dbReference type="EMBL" id="JANJYJ010000003">
    <property type="protein sequence ID" value="KAK3222308.1"/>
    <property type="molecule type" value="Genomic_DNA"/>
</dbReference>
<reference evidence="1" key="1">
    <citation type="journal article" date="2023" name="Plant J.">
        <title>Genome sequences and population genomics provide insights into the demographic history, inbreeding, and mutation load of two 'living fossil' tree species of Dipteronia.</title>
        <authorList>
            <person name="Feng Y."/>
            <person name="Comes H.P."/>
            <person name="Chen J."/>
            <person name="Zhu S."/>
            <person name="Lu R."/>
            <person name="Zhang X."/>
            <person name="Li P."/>
            <person name="Qiu J."/>
            <person name="Olsen K.M."/>
            <person name="Qiu Y."/>
        </authorList>
    </citation>
    <scope>NUCLEOTIDE SEQUENCE</scope>
    <source>
        <strain evidence="1">NBL</strain>
    </source>
</reference>
<comment type="caution">
    <text evidence="1">The sequence shown here is derived from an EMBL/GenBank/DDBJ whole genome shotgun (WGS) entry which is preliminary data.</text>
</comment>
<evidence type="ECO:0000313" key="2">
    <source>
        <dbReference type="Proteomes" id="UP001281410"/>
    </source>
</evidence>
<name>A0AAE0EBJ0_9ROSI</name>
<sequence>MLKPNYIEGRVSPNTKEKAAGSLVDKWEGPYQMVELAGNRAYHIIRSEEGELPRPCNA</sequence>
<accession>A0AAE0EBJ0</accession>
<gene>
    <name evidence="1" type="ORF">Dsin_009333</name>
</gene>
<organism evidence="1 2">
    <name type="scientific">Dipteronia sinensis</name>
    <dbReference type="NCBI Taxonomy" id="43782"/>
    <lineage>
        <taxon>Eukaryota</taxon>
        <taxon>Viridiplantae</taxon>
        <taxon>Streptophyta</taxon>
        <taxon>Embryophyta</taxon>
        <taxon>Tracheophyta</taxon>
        <taxon>Spermatophyta</taxon>
        <taxon>Magnoliopsida</taxon>
        <taxon>eudicotyledons</taxon>
        <taxon>Gunneridae</taxon>
        <taxon>Pentapetalae</taxon>
        <taxon>rosids</taxon>
        <taxon>malvids</taxon>
        <taxon>Sapindales</taxon>
        <taxon>Sapindaceae</taxon>
        <taxon>Hippocastanoideae</taxon>
        <taxon>Acereae</taxon>
        <taxon>Dipteronia</taxon>
    </lineage>
</organism>
<protein>
    <submittedName>
        <fullName evidence="1">Uncharacterized protein</fullName>
    </submittedName>
</protein>
<proteinExistence type="predicted"/>
<evidence type="ECO:0000313" key="1">
    <source>
        <dbReference type="EMBL" id="KAK3222308.1"/>
    </source>
</evidence>